<dbReference type="Gene3D" id="3.90.76.10">
    <property type="entry name" value="Dipeptide-binding Protein, Domain 1"/>
    <property type="match status" value="1"/>
</dbReference>
<evidence type="ECO:0000256" key="5">
    <source>
        <dbReference type="SAM" id="SignalP"/>
    </source>
</evidence>
<evidence type="ECO:0000313" key="7">
    <source>
        <dbReference type="EMBL" id="PSU48382.1"/>
    </source>
</evidence>
<dbReference type="Gene3D" id="3.10.105.10">
    <property type="entry name" value="Dipeptide-binding Protein, Domain 3"/>
    <property type="match status" value="1"/>
</dbReference>
<dbReference type="GO" id="GO:0043190">
    <property type="term" value="C:ATP-binding cassette (ABC) transporter complex"/>
    <property type="evidence" value="ECO:0007669"/>
    <property type="project" value="InterPro"/>
</dbReference>
<evidence type="ECO:0000259" key="6">
    <source>
        <dbReference type="Pfam" id="PF00496"/>
    </source>
</evidence>
<dbReference type="PROSITE" id="PS01040">
    <property type="entry name" value="SBP_BACTERIAL_5"/>
    <property type="match status" value="1"/>
</dbReference>
<dbReference type="Pfam" id="PF00496">
    <property type="entry name" value="SBP_bac_5"/>
    <property type="match status" value="1"/>
</dbReference>
<dbReference type="OrthoDB" id="9801912at2"/>
<dbReference type="GO" id="GO:0015833">
    <property type="term" value="P:peptide transport"/>
    <property type="evidence" value="ECO:0007669"/>
    <property type="project" value="TreeGrafter"/>
</dbReference>
<comment type="caution">
    <text evidence="7">The sequence shown here is derived from an EMBL/GenBank/DDBJ whole genome shotgun (WGS) entry which is preliminary data.</text>
</comment>
<proteinExistence type="inferred from homology"/>
<dbReference type="PANTHER" id="PTHR30290">
    <property type="entry name" value="PERIPLASMIC BINDING COMPONENT OF ABC TRANSPORTER"/>
    <property type="match status" value="1"/>
</dbReference>
<evidence type="ECO:0000256" key="1">
    <source>
        <dbReference type="ARBA" id="ARBA00004196"/>
    </source>
</evidence>
<dbReference type="SUPFAM" id="SSF53850">
    <property type="entry name" value="Periplasmic binding protein-like II"/>
    <property type="match status" value="1"/>
</dbReference>
<dbReference type="PIRSF" id="PIRSF002741">
    <property type="entry name" value="MppA"/>
    <property type="match status" value="1"/>
</dbReference>
<reference evidence="7 8" key="1">
    <citation type="submission" date="2018-01" db="EMBL/GenBank/DDBJ databases">
        <title>Whole genome sequencing of Histamine producing bacteria.</title>
        <authorList>
            <person name="Butler K."/>
        </authorList>
    </citation>
    <scope>NUCLEOTIDE SEQUENCE [LARGE SCALE GENOMIC DNA]</scope>
    <source>
        <strain evidence="7 8">JCM 12947</strain>
    </source>
</reference>
<keyword evidence="4 5" id="KW-0732">Signal</keyword>
<dbReference type="FunFam" id="3.90.76.10:FF:000001">
    <property type="entry name" value="Oligopeptide ABC transporter substrate-binding protein"/>
    <property type="match status" value="1"/>
</dbReference>
<accession>A0A2T3JHF6</accession>
<dbReference type="InterPro" id="IPR000914">
    <property type="entry name" value="SBP_5_dom"/>
</dbReference>
<dbReference type="CDD" id="cd08504">
    <property type="entry name" value="PBP2_OppA"/>
    <property type="match status" value="1"/>
</dbReference>
<evidence type="ECO:0000256" key="3">
    <source>
        <dbReference type="ARBA" id="ARBA00022448"/>
    </source>
</evidence>
<organism evidence="7 8">
    <name type="scientific">Photobacterium frigidiphilum</name>
    <dbReference type="NCBI Taxonomy" id="264736"/>
    <lineage>
        <taxon>Bacteria</taxon>
        <taxon>Pseudomonadati</taxon>
        <taxon>Pseudomonadota</taxon>
        <taxon>Gammaproteobacteria</taxon>
        <taxon>Vibrionales</taxon>
        <taxon>Vibrionaceae</taxon>
        <taxon>Photobacterium</taxon>
    </lineage>
</organism>
<dbReference type="PANTHER" id="PTHR30290:SF10">
    <property type="entry name" value="PERIPLASMIC OLIGOPEPTIDE-BINDING PROTEIN-RELATED"/>
    <property type="match status" value="1"/>
</dbReference>
<dbReference type="InterPro" id="IPR039424">
    <property type="entry name" value="SBP_5"/>
</dbReference>
<sequence length="543" mass="61189">MQGIKKSKLAAMVALMVAAPLVIAPVSAADVPAGVTLAKVQEIVRGNGDEVPTLDPAYSSDTASSRVIQDMFEGLVTQDTAGNIVPALATSWEESEDGKVYTFHLREGAKWSNGQPITAKDFEYSFQRVIDPATAAPYAWYYTMANIVNADEINKGELSTDQLGVKALDDKTLQITLTKPVPYFAKMLVHESTYPVYQAAIEKYGDAWTKPENIVTSSAYKLSKWVLNERIVLEKSPAYWNNEKTQVTKVTYLPIQDLTAEYNRFRTGEIDITSSFPLEQYNAIKKQRPDELLTMPSLGTYYYLFNINKKPFDDVRVRKALAYAIDRDIVTDIILGQGQIPAYGVTPPSVSGFEAPKLAWETMSQKERTKKAQALLKEAGFDKKNPLKFELVYNTSESHKKLAIVVSSMWKKSLGVEVELANQEWKTFLQKLSQRDFDVARYAWVGDYNEASTFLSYFESTGMNYARWSNVNYDEAMKLAIQAPTDSKRNDYYQQAEEVFADEMPAVPLYFYTRSVLKQTKVGGYSKTNASEGRFTRDLYVTQ</sequence>
<dbReference type="FunFam" id="3.10.105.10:FF:000001">
    <property type="entry name" value="Oligopeptide ABC transporter, oligopeptide-binding protein"/>
    <property type="match status" value="1"/>
</dbReference>
<name>A0A2T3JHF6_9GAMM</name>
<feature type="domain" description="Solute-binding protein family 5" evidence="6">
    <location>
        <begin position="83"/>
        <end position="462"/>
    </location>
</feature>
<evidence type="ECO:0000313" key="8">
    <source>
        <dbReference type="Proteomes" id="UP000240987"/>
    </source>
</evidence>
<dbReference type="InterPro" id="IPR023765">
    <property type="entry name" value="SBP_5_CS"/>
</dbReference>
<protein>
    <submittedName>
        <fullName evidence="7">Oligopeptide ABC transporter substrate-binding protein OppA</fullName>
    </submittedName>
</protein>
<comment type="subcellular location">
    <subcellularLocation>
        <location evidence="1">Cell envelope</location>
    </subcellularLocation>
</comment>
<dbReference type="EMBL" id="PYMJ01000010">
    <property type="protein sequence ID" value="PSU48382.1"/>
    <property type="molecule type" value="Genomic_DNA"/>
</dbReference>
<dbReference type="InterPro" id="IPR030678">
    <property type="entry name" value="Peptide/Ni-bd"/>
</dbReference>
<gene>
    <name evidence="7" type="ORF">C9J12_12270</name>
</gene>
<dbReference type="Proteomes" id="UP000240987">
    <property type="component" value="Unassembled WGS sequence"/>
</dbReference>
<keyword evidence="3" id="KW-0813">Transport</keyword>
<feature type="chain" id="PRO_5015436444" evidence="5">
    <location>
        <begin position="29"/>
        <end position="543"/>
    </location>
</feature>
<evidence type="ECO:0000256" key="2">
    <source>
        <dbReference type="ARBA" id="ARBA00005695"/>
    </source>
</evidence>
<comment type="similarity">
    <text evidence="2">Belongs to the bacterial solute-binding protein 5 family.</text>
</comment>
<dbReference type="AlphaFoldDB" id="A0A2T3JHF6"/>
<keyword evidence="8" id="KW-1185">Reference proteome</keyword>
<dbReference type="Gene3D" id="3.40.190.10">
    <property type="entry name" value="Periplasmic binding protein-like II"/>
    <property type="match status" value="1"/>
</dbReference>
<dbReference type="GO" id="GO:0030288">
    <property type="term" value="C:outer membrane-bounded periplasmic space"/>
    <property type="evidence" value="ECO:0007669"/>
    <property type="project" value="TreeGrafter"/>
</dbReference>
<evidence type="ECO:0000256" key="4">
    <source>
        <dbReference type="ARBA" id="ARBA00022729"/>
    </source>
</evidence>
<feature type="signal peptide" evidence="5">
    <location>
        <begin position="1"/>
        <end position="28"/>
    </location>
</feature>
<dbReference type="GO" id="GO:1904680">
    <property type="term" value="F:peptide transmembrane transporter activity"/>
    <property type="evidence" value="ECO:0007669"/>
    <property type="project" value="TreeGrafter"/>
</dbReference>